<evidence type="ECO:0000256" key="6">
    <source>
        <dbReference type="ARBA" id="ARBA00022801"/>
    </source>
</evidence>
<proteinExistence type="inferred from homology"/>
<dbReference type="Proteomes" id="UP000321547">
    <property type="component" value="Unassembled WGS sequence"/>
</dbReference>
<evidence type="ECO:0000256" key="8">
    <source>
        <dbReference type="HAMAP-Rule" id="MF_00248"/>
    </source>
</evidence>
<evidence type="ECO:0000313" key="12">
    <source>
        <dbReference type="Proteomes" id="UP000321547"/>
    </source>
</evidence>
<dbReference type="AlphaFoldDB" id="A0A1I5LNC0"/>
<dbReference type="OrthoDB" id="9804884at2"/>
<dbReference type="InterPro" id="IPR022281">
    <property type="entry name" value="ATP-dep_Prtase_HsIV_su"/>
</dbReference>
<keyword evidence="5 8" id="KW-0479">Metal-binding</keyword>
<comment type="similarity">
    <text evidence="2 8">Belongs to the peptidase T1B family. HslV subfamily.</text>
</comment>
<comment type="activity regulation">
    <text evidence="8">Allosterically activated by HslU binding.</text>
</comment>
<feature type="active site" evidence="8">
    <location>
        <position position="8"/>
    </location>
</feature>
<dbReference type="PIRSF" id="PIRSF039093">
    <property type="entry name" value="HslV"/>
    <property type="match status" value="1"/>
</dbReference>
<dbReference type="HAMAP" id="MF_00248">
    <property type="entry name" value="HslV"/>
    <property type="match status" value="1"/>
</dbReference>
<dbReference type="InterPro" id="IPR029055">
    <property type="entry name" value="Ntn_hydrolases_N"/>
</dbReference>
<dbReference type="STRING" id="306540.SAMN05421839_102131"/>
<dbReference type="InterPro" id="IPR001353">
    <property type="entry name" value="Proteasome_sua/b"/>
</dbReference>
<keyword evidence="8" id="KW-0888">Threonine protease</keyword>
<dbReference type="PANTHER" id="PTHR32194:SF0">
    <property type="entry name" value="ATP-DEPENDENT PROTEASE SUBUNIT HSLV"/>
    <property type="match status" value="1"/>
</dbReference>
<evidence type="ECO:0000256" key="4">
    <source>
        <dbReference type="ARBA" id="ARBA00022670"/>
    </source>
</evidence>
<dbReference type="NCBIfam" id="NF003964">
    <property type="entry name" value="PRK05456.1"/>
    <property type="match status" value="1"/>
</dbReference>
<dbReference type="PROSITE" id="PS51476">
    <property type="entry name" value="PROTEASOME_BETA_2"/>
    <property type="match status" value="1"/>
</dbReference>
<dbReference type="SUPFAM" id="SSF56235">
    <property type="entry name" value="N-terminal nucleophile aminohydrolases (Ntn hydrolases)"/>
    <property type="match status" value="1"/>
</dbReference>
<feature type="binding site" evidence="8">
    <location>
        <position position="168"/>
    </location>
    <ligand>
        <name>Na(+)</name>
        <dbReference type="ChEBI" id="CHEBI:29101"/>
    </ligand>
</feature>
<dbReference type="NCBIfam" id="TIGR03692">
    <property type="entry name" value="ATP_dep_HslV"/>
    <property type="match status" value="1"/>
</dbReference>
<keyword evidence="8" id="KW-0021">Allosteric enzyme</keyword>
<protein>
    <recommendedName>
        <fullName evidence="8">ATP-dependent protease subunit HslV</fullName>
        <ecNumber evidence="8">3.4.25.2</ecNumber>
    </recommendedName>
</protein>
<dbReference type="PANTHER" id="PTHR32194">
    <property type="entry name" value="METALLOPROTEASE TLDD"/>
    <property type="match status" value="1"/>
</dbReference>
<dbReference type="GO" id="GO:0051603">
    <property type="term" value="P:proteolysis involved in protein catabolic process"/>
    <property type="evidence" value="ECO:0007669"/>
    <property type="project" value="InterPro"/>
</dbReference>
<evidence type="ECO:0000256" key="3">
    <source>
        <dbReference type="ARBA" id="ARBA00022490"/>
    </source>
</evidence>
<name>A0A1I5LNC0_9BACI</name>
<sequence length="181" mass="19678">MPVEFHATTIFAVRHDGQCAMSGDGQVTMGNAVVMKHKAKKVRRLFNGKVLAGFAGSVADAFTLFEKFEANLDKFDGNLTRAAVELAKEWRSDKALRQLEAMLIVMNKETMLLVSGTGEVIEPDDDVLAIGSGGNYALASGRSLKRYAKDLSARDIAQHALTIAGEICVYTNDQIVIEELV</sequence>
<organism evidence="10 11">
    <name type="scientific">Halolactibacillus halophilus</name>
    <dbReference type="NCBI Taxonomy" id="306540"/>
    <lineage>
        <taxon>Bacteria</taxon>
        <taxon>Bacillati</taxon>
        <taxon>Bacillota</taxon>
        <taxon>Bacilli</taxon>
        <taxon>Bacillales</taxon>
        <taxon>Bacillaceae</taxon>
        <taxon>Halolactibacillus</taxon>
    </lineage>
</organism>
<feature type="binding site" evidence="8">
    <location>
        <position position="165"/>
    </location>
    <ligand>
        <name>Na(+)</name>
        <dbReference type="ChEBI" id="CHEBI:29101"/>
    </ligand>
</feature>
<dbReference type="GO" id="GO:0009376">
    <property type="term" value="C:HslUV protease complex"/>
    <property type="evidence" value="ECO:0007669"/>
    <property type="project" value="UniProtKB-UniRule"/>
</dbReference>
<comment type="subunit">
    <text evidence="8">A double ring-shaped homohexamer of HslV is capped on each side by a ring-shaped HslU homohexamer. The assembly of the HslU/HslV complex is dependent on binding of ATP.</text>
</comment>
<evidence type="ECO:0000313" key="11">
    <source>
        <dbReference type="Proteomes" id="UP000242243"/>
    </source>
</evidence>
<gene>
    <name evidence="8" type="primary">hslV</name>
    <name evidence="9" type="synonym">clpQ</name>
    <name evidence="9" type="ORF">HHA03_02920</name>
    <name evidence="10" type="ORF">SAMN05421839_102131</name>
</gene>
<dbReference type="GO" id="GO:0004298">
    <property type="term" value="F:threonine-type endopeptidase activity"/>
    <property type="evidence" value="ECO:0007669"/>
    <property type="project" value="UniProtKB-KW"/>
</dbReference>
<dbReference type="Gene3D" id="3.60.20.10">
    <property type="entry name" value="Glutamine Phosphoribosylpyrophosphate, subunit 1, domain 1"/>
    <property type="match status" value="1"/>
</dbReference>
<evidence type="ECO:0000256" key="1">
    <source>
        <dbReference type="ARBA" id="ARBA00004496"/>
    </source>
</evidence>
<dbReference type="Proteomes" id="UP000242243">
    <property type="component" value="Unassembled WGS sequence"/>
</dbReference>
<feature type="binding site" evidence="8">
    <location>
        <position position="171"/>
    </location>
    <ligand>
        <name>Na(+)</name>
        <dbReference type="ChEBI" id="CHEBI:29101"/>
    </ligand>
</feature>
<reference evidence="9 12" key="2">
    <citation type="submission" date="2019-07" db="EMBL/GenBank/DDBJ databases">
        <title>Whole genome shotgun sequence of Halolactibacillus halophilus NBRC 100868.</title>
        <authorList>
            <person name="Hosoyama A."/>
            <person name="Uohara A."/>
            <person name="Ohji S."/>
            <person name="Ichikawa N."/>
        </authorList>
    </citation>
    <scope>NUCLEOTIDE SEQUENCE [LARGE SCALE GENOMIC DNA]</scope>
    <source>
        <strain evidence="9 12">NBRC 100868</strain>
    </source>
</reference>
<dbReference type="CDD" id="cd01913">
    <property type="entry name" value="protease_HslV"/>
    <property type="match status" value="1"/>
</dbReference>
<evidence type="ECO:0000256" key="5">
    <source>
        <dbReference type="ARBA" id="ARBA00022723"/>
    </source>
</evidence>
<accession>A0A1I5LNC0</accession>
<dbReference type="RefSeq" id="WP_089829764.1">
    <property type="nucleotide sequence ID" value="NZ_BJWI01000002.1"/>
</dbReference>
<dbReference type="EMBL" id="FOXC01000002">
    <property type="protein sequence ID" value="SFO98261.1"/>
    <property type="molecule type" value="Genomic_DNA"/>
</dbReference>
<evidence type="ECO:0000256" key="7">
    <source>
        <dbReference type="ARBA" id="ARBA00023053"/>
    </source>
</evidence>
<evidence type="ECO:0000256" key="2">
    <source>
        <dbReference type="ARBA" id="ARBA00006053"/>
    </source>
</evidence>
<keyword evidence="3 8" id="KW-0963">Cytoplasm</keyword>
<dbReference type="InterPro" id="IPR023333">
    <property type="entry name" value="Proteasome_suB-type"/>
</dbReference>
<evidence type="ECO:0000313" key="9">
    <source>
        <dbReference type="EMBL" id="GEM00760.1"/>
    </source>
</evidence>
<dbReference type="GO" id="GO:0046872">
    <property type="term" value="F:metal ion binding"/>
    <property type="evidence" value="ECO:0007669"/>
    <property type="project" value="UniProtKB-KW"/>
</dbReference>
<keyword evidence="12" id="KW-1185">Reference proteome</keyword>
<dbReference type="EC" id="3.4.25.2" evidence="8"/>
<evidence type="ECO:0000313" key="10">
    <source>
        <dbReference type="EMBL" id="SFO98261.1"/>
    </source>
</evidence>
<comment type="function">
    <text evidence="8">Protease subunit of a proteasome-like degradation complex believed to be a general protein degrading machinery.</text>
</comment>
<reference evidence="10 11" key="1">
    <citation type="submission" date="2016-10" db="EMBL/GenBank/DDBJ databases">
        <authorList>
            <person name="de Groot N.N."/>
        </authorList>
    </citation>
    <scope>NUCLEOTIDE SEQUENCE [LARGE SCALE GENOMIC DNA]</scope>
    <source>
        <strain evidence="10 11">DSM 17073</strain>
    </source>
</reference>
<comment type="catalytic activity">
    <reaction evidence="8">
        <text>ATP-dependent cleavage of peptide bonds with broad specificity.</text>
        <dbReference type="EC" id="3.4.25.2"/>
    </reaction>
</comment>
<keyword evidence="7 8" id="KW-0915">Sodium</keyword>
<keyword evidence="4 8" id="KW-0645">Protease</keyword>
<dbReference type="Pfam" id="PF00227">
    <property type="entry name" value="Proteasome"/>
    <property type="match status" value="1"/>
</dbReference>
<comment type="subcellular location">
    <subcellularLocation>
        <location evidence="1 8">Cytoplasm</location>
    </subcellularLocation>
</comment>
<keyword evidence="6 8" id="KW-0378">Hydrolase</keyword>
<dbReference type="EMBL" id="BJWI01000002">
    <property type="protein sequence ID" value="GEM00760.1"/>
    <property type="molecule type" value="Genomic_DNA"/>
</dbReference>
<dbReference type="GO" id="GO:0005839">
    <property type="term" value="C:proteasome core complex"/>
    <property type="evidence" value="ECO:0007669"/>
    <property type="project" value="InterPro"/>
</dbReference>